<protein>
    <submittedName>
        <fullName evidence="1">(northern house mosquito) hypothetical protein</fullName>
    </submittedName>
</protein>
<dbReference type="EMBL" id="HBUE01135907">
    <property type="protein sequence ID" value="CAG6498507.1"/>
    <property type="molecule type" value="Transcribed_RNA"/>
</dbReference>
<name>A0A8D8E5R2_CULPI</name>
<accession>A0A8D8E5R2</accession>
<evidence type="ECO:0000313" key="1">
    <source>
        <dbReference type="EMBL" id="CAG6520645.1"/>
    </source>
</evidence>
<dbReference type="AlphaFoldDB" id="A0A8D8E5R2"/>
<organism evidence="1">
    <name type="scientific">Culex pipiens</name>
    <name type="common">House mosquito</name>
    <dbReference type="NCBI Taxonomy" id="7175"/>
    <lineage>
        <taxon>Eukaryota</taxon>
        <taxon>Metazoa</taxon>
        <taxon>Ecdysozoa</taxon>
        <taxon>Arthropoda</taxon>
        <taxon>Hexapoda</taxon>
        <taxon>Insecta</taxon>
        <taxon>Pterygota</taxon>
        <taxon>Neoptera</taxon>
        <taxon>Endopterygota</taxon>
        <taxon>Diptera</taxon>
        <taxon>Nematocera</taxon>
        <taxon>Culicoidea</taxon>
        <taxon>Culicidae</taxon>
        <taxon>Culicinae</taxon>
        <taxon>Culicini</taxon>
        <taxon>Culex</taxon>
        <taxon>Culex</taxon>
    </lineage>
</organism>
<proteinExistence type="predicted"/>
<dbReference type="EMBL" id="HBUE01181586">
    <property type="protein sequence ID" value="CAG6520645.1"/>
    <property type="molecule type" value="Transcribed_RNA"/>
</dbReference>
<sequence length="109" mass="12833">MTYFNQQLAEKSVTNKTTSIPLDFSIFLIFKIQIVAEENVNKINVEKVREREIVTYREKRELLPSSLSYHNAKWQENEREDQPKTLSSTELQFSSQCPLSKQFVTQTIM</sequence>
<reference evidence="1" key="1">
    <citation type="submission" date="2021-05" db="EMBL/GenBank/DDBJ databases">
        <authorList>
            <person name="Alioto T."/>
            <person name="Alioto T."/>
            <person name="Gomez Garrido J."/>
        </authorList>
    </citation>
    <scope>NUCLEOTIDE SEQUENCE</scope>
</reference>
<dbReference type="EMBL" id="HBUE01287193">
    <property type="protein sequence ID" value="CAG6572212.1"/>
    <property type="molecule type" value="Transcribed_RNA"/>
</dbReference>